<dbReference type="InterPro" id="IPR042267">
    <property type="entry name" value="VTC_sf"/>
</dbReference>
<dbReference type="InterPro" id="IPR018966">
    <property type="entry name" value="VTC_domain"/>
</dbReference>
<evidence type="ECO:0000259" key="1">
    <source>
        <dbReference type="Pfam" id="PF09359"/>
    </source>
</evidence>
<gene>
    <name evidence="2" type="ORF">COT80_03625</name>
</gene>
<dbReference type="Proteomes" id="UP000229056">
    <property type="component" value="Unassembled WGS sequence"/>
</dbReference>
<reference evidence="3" key="1">
    <citation type="submission" date="2017-09" db="EMBL/GenBank/DDBJ databases">
        <title>Depth-based differentiation of microbial function through sediment-hosted aquifers and enrichment of novel symbionts in the deep terrestrial subsurface.</title>
        <authorList>
            <person name="Probst A.J."/>
            <person name="Ladd B."/>
            <person name="Jarett J.K."/>
            <person name="Geller-Mcgrath D.E."/>
            <person name="Sieber C.M.K."/>
            <person name="Emerson J.B."/>
            <person name="Anantharaman K."/>
            <person name="Thomas B.C."/>
            <person name="Malmstrom R."/>
            <person name="Stieglmeier M."/>
            <person name="Klingl A."/>
            <person name="Woyke T."/>
            <person name="Ryan C.M."/>
            <person name="Banfield J.F."/>
        </authorList>
    </citation>
    <scope>NUCLEOTIDE SEQUENCE [LARGE SCALE GENOMIC DNA]</scope>
</reference>
<dbReference type="Pfam" id="PF09359">
    <property type="entry name" value="VTC"/>
    <property type="match status" value="1"/>
</dbReference>
<accession>A0A2H0W398</accession>
<organism evidence="2 3">
    <name type="scientific">Candidatus Buchananbacteria bacterium CG10_big_fil_rev_8_21_14_0_10_33_19</name>
    <dbReference type="NCBI Taxonomy" id="1974525"/>
    <lineage>
        <taxon>Bacteria</taxon>
        <taxon>Candidatus Buchananiibacteriota</taxon>
    </lineage>
</organism>
<dbReference type="AlphaFoldDB" id="A0A2H0W398"/>
<proteinExistence type="predicted"/>
<sequence length="249" mass="29714">MVKPKLHFQRFEFKYYLPKNTADKLIPTLLNYMNWDSYIQNTGRDYYEVNSLYFDTYNFDCFWDKEAGVSNRKKLRFRFYGHDLLPETPVFLEIKQKNNVLVTKDRVKLKMSDCVNENLDSALMSNYGNNNDKFLDSLFLFKNTNFLKPKLYISYKRKALVGKHDDRFRVTFDYDIKTKLSSDIKDGTSSLKDVYFDGVVLELKYNNILPSWFHGIIQSYQLDRIAYSKYCNSLRMCLPNLDDNNYSLR</sequence>
<dbReference type="GO" id="GO:0006799">
    <property type="term" value="P:polyphosphate biosynthetic process"/>
    <property type="evidence" value="ECO:0007669"/>
    <property type="project" value="UniProtKB-ARBA"/>
</dbReference>
<comment type="caution">
    <text evidence="2">The sequence shown here is derived from an EMBL/GenBank/DDBJ whole genome shotgun (WGS) entry which is preliminary data.</text>
</comment>
<protein>
    <recommendedName>
        <fullName evidence="1">VTC domain-containing protein</fullName>
    </recommendedName>
</protein>
<dbReference type="Gene3D" id="3.20.100.30">
    <property type="entry name" value="VTC, catalytic tunnel domain"/>
    <property type="match status" value="1"/>
</dbReference>
<evidence type="ECO:0000313" key="3">
    <source>
        <dbReference type="Proteomes" id="UP000229056"/>
    </source>
</evidence>
<evidence type="ECO:0000313" key="2">
    <source>
        <dbReference type="EMBL" id="PIS05829.1"/>
    </source>
</evidence>
<dbReference type="EMBL" id="PEZY01000012">
    <property type="protein sequence ID" value="PIS05829.1"/>
    <property type="molecule type" value="Genomic_DNA"/>
</dbReference>
<name>A0A2H0W398_9BACT</name>
<dbReference type="CDD" id="cd07750">
    <property type="entry name" value="PolyPPase_VTC_like"/>
    <property type="match status" value="1"/>
</dbReference>
<feature type="domain" description="VTC" evidence="1">
    <location>
        <begin position="9"/>
        <end position="235"/>
    </location>
</feature>